<organism evidence="1 2">
    <name type="scientific">Elysia crispata</name>
    <name type="common">lettuce slug</name>
    <dbReference type="NCBI Taxonomy" id="231223"/>
    <lineage>
        <taxon>Eukaryota</taxon>
        <taxon>Metazoa</taxon>
        <taxon>Spiralia</taxon>
        <taxon>Lophotrochozoa</taxon>
        <taxon>Mollusca</taxon>
        <taxon>Gastropoda</taxon>
        <taxon>Heterobranchia</taxon>
        <taxon>Euthyneura</taxon>
        <taxon>Panpulmonata</taxon>
        <taxon>Sacoglossa</taxon>
        <taxon>Placobranchoidea</taxon>
        <taxon>Plakobranchidae</taxon>
        <taxon>Elysia</taxon>
    </lineage>
</organism>
<comment type="caution">
    <text evidence="1">The sequence shown here is derived from an EMBL/GenBank/DDBJ whole genome shotgun (WGS) entry which is preliminary data.</text>
</comment>
<reference evidence="1" key="1">
    <citation type="journal article" date="2023" name="G3 (Bethesda)">
        <title>A reference genome for the long-term kleptoplast-retaining sea slug Elysia crispata morphotype clarki.</title>
        <authorList>
            <person name="Eastman K.E."/>
            <person name="Pendleton A.L."/>
            <person name="Shaikh M.A."/>
            <person name="Suttiyut T."/>
            <person name="Ogas R."/>
            <person name="Tomko P."/>
            <person name="Gavelis G."/>
            <person name="Widhalm J.R."/>
            <person name="Wisecaver J.H."/>
        </authorList>
    </citation>
    <scope>NUCLEOTIDE SEQUENCE</scope>
    <source>
        <strain evidence="1">ECLA1</strain>
    </source>
</reference>
<gene>
    <name evidence="1" type="ORF">RRG08_062268</name>
</gene>
<name>A0AAE1CY83_9GAST</name>
<keyword evidence="2" id="KW-1185">Reference proteome</keyword>
<accession>A0AAE1CY83</accession>
<dbReference type="AlphaFoldDB" id="A0AAE1CY83"/>
<protein>
    <submittedName>
        <fullName evidence="1">Uncharacterized protein</fullName>
    </submittedName>
</protein>
<proteinExistence type="predicted"/>
<dbReference type="Proteomes" id="UP001283361">
    <property type="component" value="Unassembled WGS sequence"/>
</dbReference>
<evidence type="ECO:0000313" key="1">
    <source>
        <dbReference type="EMBL" id="KAK3744618.1"/>
    </source>
</evidence>
<evidence type="ECO:0000313" key="2">
    <source>
        <dbReference type="Proteomes" id="UP001283361"/>
    </source>
</evidence>
<sequence>MSLVPQLLQLPPTFPMVLPLAILRWADRAKGTADAGQTMYQSVGPLSRWRGLGQTSQHPRAPLRSVGIQASEIVRAADTPGGFWLQ</sequence>
<dbReference type="EMBL" id="JAWDGP010006253">
    <property type="protein sequence ID" value="KAK3744618.1"/>
    <property type="molecule type" value="Genomic_DNA"/>
</dbReference>